<evidence type="ECO:0000256" key="1">
    <source>
        <dbReference type="SAM" id="MobiDB-lite"/>
    </source>
</evidence>
<keyword evidence="5" id="KW-1185">Reference proteome</keyword>
<dbReference type="Proteomes" id="UP001457282">
    <property type="component" value="Unassembled WGS sequence"/>
</dbReference>
<dbReference type="EMBL" id="JBEDUW010000004">
    <property type="protein sequence ID" value="KAK9931886.1"/>
    <property type="molecule type" value="Genomic_DNA"/>
</dbReference>
<name>A0AAW1X6Z8_RUBAR</name>
<sequence length="68" mass="7893">MTEIREKRYESKSRDAAVPIAPSSIPTARRHHFKPNLLTAASKPRRPMSPCSITKLLQFERRKDCEEK</sequence>
<evidence type="ECO:0000313" key="5">
    <source>
        <dbReference type="Proteomes" id="UP001457282"/>
    </source>
</evidence>
<accession>A0AAW1X6Z8</accession>
<dbReference type="EMBL" id="JBEDUW010000002">
    <property type="protein sequence ID" value="KAK9943207.1"/>
    <property type="molecule type" value="Genomic_DNA"/>
</dbReference>
<dbReference type="EMBL" id="JBEDUW010000002">
    <property type="protein sequence ID" value="KAK9943208.1"/>
    <property type="molecule type" value="Genomic_DNA"/>
</dbReference>
<proteinExistence type="predicted"/>
<protein>
    <submittedName>
        <fullName evidence="2">Uncharacterized protein</fullName>
    </submittedName>
</protein>
<evidence type="ECO:0000313" key="2">
    <source>
        <dbReference type="EMBL" id="KAK9931886.1"/>
    </source>
</evidence>
<feature type="region of interest" description="Disordered" evidence="1">
    <location>
        <begin position="1"/>
        <end position="30"/>
    </location>
</feature>
<dbReference type="AlphaFoldDB" id="A0AAW1X6Z8"/>
<evidence type="ECO:0000313" key="4">
    <source>
        <dbReference type="EMBL" id="KAK9943208.1"/>
    </source>
</evidence>
<reference evidence="2 5" key="1">
    <citation type="journal article" date="2023" name="G3 (Bethesda)">
        <title>A chromosome-length genome assembly and annotation of blackberry (Rubus argutus, cv. 'Hillquist').</title>
        <authorList>
            <person name="Bruna T."/>
            <person name="Aryal R."/>
            <person name="Dudchenko O."/>
            <person name="Sargent D.J."/>
            <person name="Mead D."/>
            <person name="Buti M."/>
            <person name="Cavallini A."/>
            <person name="Hytonen T."/>
            <person name="Andres J."/>
            <person name="Pham M."/>
            <person name="Weisz D."/>
            <person name="Mascagni F."/>
            <person name="Usai G."/>
            <person name="Natali L."/>
            <person name="Bassil N."/>
            <person name="Fernandez G.E."/>
            <person name="Lomsadze A."/>
            <person name="Armour M."/>
            <person name="Olukolu B."/>
            <person name="Poorten T."/>
            <person name="Britton C."/>
            <person name="Davik J."/>
            <person name="Ashrafi H."/>
            <person name="Aiden E.L."/>
            <person name="Borodovsky M."/>
            <person name="Worthington M."/>
        </authorList>
    </citation>
    <scope>NUCLEOTIDE SEQUENCE [LARGE SCALE GENOMIC DNA]</scope>
    <source>
        <strain evidence="2">PI 553951</strain>
    </source>
</reference>
<feature type="compositionally biased region" description="Basic and acidic residues" evidence="1">
    <location>
        <begin position="1"/>
        <end position="15"/>
    </location>
</feature>
<evidence type="ECO:0000313" key="3">
    <source>
        <dbReference type="EMBL" id="KAK9943207.1"/>
    </source>
</evidence>
<organism evidence="2 5">
    <name type="scientific">Rubus argutus</name>
    <name type="common">Southern blackberry</name>
    <dbReference type="NCBI Taxonomy" id="59490"/>
    <lineage>
        <taxon>Eukaryota</taxon>
        <taxon>Viridiplantae</taxon>
        <taxon>Streptophyta</taxon>
        <taxon>Embryophyta</taxon>
        <taxon>Tracheophyta</taxon>
        <taxon>Spermatophyta</taxon>
        <taxon>Magnoliopsida</taxon>
        <taxon>eudicotyledons</taxon>
        <taxon>Gunneridae</taxon>
        <taxon>Pentapetalae</taxon>
        <taxon>rosids</taxon>
        <taxon>fabids</taxon>
        <taxon>Rosales</taxon>
        <taxon>Rosaceae</taxon>
        <taxon>Rosoideae</taxon>
        <taxon>Rosoideae incertae sedis</taxon>
        <taxon>Rubus</taxon>
    </lineage>
</organism>
<gene>
    <name evidence="3" type="ORF">M0R45_008823</name>
    <name evidence="4" type="ORF">M0R45_008824</name>
    <name evidence="2" type="ORF">M0R45_019142</name>
</gene>
<comment type="caution">
    <text evidence="2">The sequence shown here is derived from an EMBL/GenBank/DDBJ whole genome shotgun (WGS) entry which is preliminary data.</text>
</comment>